<dbReference type="InterPro" id="IPR036322">
    <property type="entry name" value="WD40_repeat_dom_sf"/>
</dbReference>
<dbReference type="Proteomes" id="UP000238937">
    <property type="component" value="Unassembled WGS sequence"/>
</dbReference>
<dbReference type="InterPro" id="IPR001680">
    <property type="entry name" value="WD40_rpt"/>
</dbReference>
<feature type="repeat" description="WD" evidence="3">
    <location>
        <begin position="858"/>
        <end position="889"/>
    </location>
</feature>
<dbReference type="OrthoDB" id="434800at2"/>
<dbReference type="SUPFAM" id="SSF52540">
    <property type="entry name" value="P-loop containing nucleoside triphosphate hydrolases"/>
    <property type="match status" value="1"/>
</dbReference>
<dbReference type="RefSeq" id="WP_106305725.1">
    <property type="nucleotide sequence ID" value="NZ_PVWO01000165.1"/>
</dbReference>
<dbReference type="PRINTS" id="PR00320">
    <property type="entry name" value="GPROTEINBRPT"/>
</dbReference>
<evidence type="ECO:0000256" key="2">
    <source>
        <dbReference type="ARBA" id="ARBA00022737"/>
    </source>
</evidence>
<sequence length="1192" mass="134159">MLEREPYEYRVGGSLPEHAPSYAIRRADRDFYDGLKAGDFCYVFNSRQMGKTSLLVRTLHRLRSEGVACTTIDVSGRGSGNIQPEQWYAGIAYTLVKDFKLANPLQFMKTWWQERDFLPPPQRLAEFIDTVLLPNTTTPLAIFIDEIDSTLSLDFSTDDFFAIIRSCYDRRATNPDYQRLTFALIGVATPSDLIADKRRTPFNVGRAIELTGFTLAEASPLAIGLMELTDNPQATLANILEWTGGQPFLTQKLCYLLTQSNLFVRSTDAIVVIKKLVETEILEDWESKDNPPHFKTIAARLTASETRSSSLLGIYKQILIDREVSIDNLPEERELQLSGIAVKFGDRLRVANPIYAEIFNRSWVDKQLANLRPYGTVVKEWLESNKQDNSRLLRGKALEDALTWSKGKNLSNVDSQFLSACREQRIYEANQEVLQQRIKQLWLLSGIAILFALSALYLGAEARREKEKAQIATITAKNALNQALIKSDTSKHTLETLIGTLEAARLLLNDPDSQSQPETETNLQYSLYGTLERNRLTHQNTVTGVNYSPDGRFIASVSQDKSLKIWQPDGTEIATIIHPQSLKDLAISADSEKIVTVGDDNRVRIWNIRGKQVTPLLKQHDRRDKFLRVAITRDAKYIAAATNTDSQNAEIVIWETNSGKIIKVLAFPKTPGEVGDRTHSFRDLKFSIDGKFLAAASTDTTIKVWQWQTSKSPQILTGHQDWAYSLSFRQDGKWLVSSGGGSDKSLKVWQIRSGKFELYKTLEKVHEEGFYVAFNPDDRQLATAGGTLKIWDFDRILDYPQPIIAANNWGNILLAQIGSNQTEYKSISYSPDGRRIALAATDSQVIIWEPDRALERNVSASDLSIKRVIYSHNGKYLATAGSDKKIRIWTADGHLFRTISGHKDWVYGLNFSPDDRSIASASEDNTIKIWQVADGRIIRTLKHSDFALDVSFSSDKRYLASVGNDEKIKIWDTGDGKLIKEIKITNNDHWIWKVAFSPDGRYLAANSTNGVELYRTSDFTKVRTLDDNNRQKMQSLLKISFSPDSQTIAASGVDGIVRWWNVADGKSLAKYQAHQAASDDIQFSPDSQEIATAGGGTIKFWSRKGELRRTIESFNALSLAFSPDGKTFVAVDKNGVMRFWNLTKLERVYLSLDASYAKGCKRLQEYLAGVRAQRDRNPAAIDSICKLSGIEN</sequence>
<feature type="repeat" description="WD" evidence="3">
    <location>
        <begin position="940"/>
        <end position="981"/>
    </location>
</feature>
<keyword evidence="2" id="KW-0677">Repeat</keyword>
<reference evidence="4 5" key="1">
    <citation type="submission" date="2018-03" db="EMBL/GenBank/DDBJ databases">
        <title>The ancient ancestry and fast evolution of plastids.</title>
        <authorList>
            <person name="Moore K.R."/>
            <person name="Magnabosco C."/>
            <person name="Momper L."/>
            <person name="Gold D.A."/>
            <person name="Bosak T."/>
            <person name="Fournier G.P."/>
        </authorList>
    </citation>
    <scope>NUCLEOTIDE SEQUENCE [LARGE SCALE GENOMIC DNA]</scope>
    <source>
        <strain evidence="4 5">CCALA 037</strain>
    </source>
</reference>
<dbReference type="AlphaFoldDB" id="A0A2T1GE30"/>
<dbReference type="SUPFAM" id="SSF50998">
    <property type="entry name" value="Quinoprotein alcohol dehydrogenase-like"/>
    <property type="match status" value="1"/>
</dbReference>
<keyword evidence="1 3" id="KW-0853">WD repeat</keyword>
<dbReference type="PROSITE" id="PS50082">
    <property type="entry name" value="WD_REPEATS_2"/>
    <property type="match status" value="10"/>
</dbReference>
<feature type="repeat" description="WD" evidence="3">
    <location>
        <begin position="535"/>
        <end position="567"/>
    </location>
</feature>
<organism evidence="4 5">
    <name type="scientific">Chamaesiphon polymorphus CCALA 037</name>
    <dbReference type="NCBI Taxonomy" id="2107692"/>
    <lineage>
        <taxon>Bacteria</taxon>
        <taxon>Bacillati</taxon>
        <taxon>Cyanobacteriota</taxon>
        <taxon>Cyanophyceae</taxon>
        <taxon>Gomontiellales</taxon>
        <taxon>Chamaesiphonaceae</taxon>
        <taxon>Chamaesiphon</taxon>
    </lineage>
</organism>
<evidence type="ECO:0000256" key="3">
    <source>
        <dbReference type="PROSITE-ProRule" id="PRU00221"/>
    </source>
</evidence>
<dbReference type="InterPro" id="IPR027417">
    <property type="entry name" value="P-loop_NTPase"/>
</dbReference>
<evidence type="ECO:0000313" key="4">
    <source>
        <dbReference type="EMBL" id="PSB55769.1"/>
    </source>
</evidence>
<feature type="repeat" description="WD" evidence="3">
    <location>
        <begin position="1118"/>
        <end position="1150"/>
    </location>
</feature>
<dbReference type="EMBL" id="PVWO01000165">
    <property type="protein sequence ID" value="PSB55769.1"/>
    <property type="molecule type" value="Genomic_DNA"/>
</dbReference>
<dbReference type="PANTHER" id="PTHR44129">
    <property type="entry name" value="WD REPEAT-CONTAINING PROTEIN POP1"/>
    <property type="match status" value="1"/>
</dbReference>
<comment type="caution">
    <text evidence="4">The sequence shown here is derived from an EMBL/GenBank/DDBJ whole genome shotgun (WGS) entry which is preliminary data.</text>
</comment>
<dbReference type="CDD" id="cd00200">
    <property type="entry name" value="WD40"/>
    <property type="match status" value="2"/>
</dbReference>
<feature type="repeat" description="WD" evidence="3">
    <location>
        <begin position="1039"/>
        <end position="1070"/>
    </location>
</feature>
<dbReference type="InterPro" id="IPR020472">
    <property type="entry name" value="WD40_PAC1"/>
</dbReference>
<dbReference type="Gene3D" id="3.40.50.300">
    <property type="entry name" value="P-loop containing nucleotide triphosphate hydrolases"/>
    <property type="match status" value="1"/>
</dbReference>
<dbReference type="SUPFAM" id="SSF50978">
    <property type="entry name" value="WD40 repeat-like"/>
    <property type="match status" value="1"/>
</dbReference>
<dbReference type="Pfam" id="PF14516">
    <property type="entry name" value="AAA_35"/>
    <property type="match status" value="1"/>
</dbReference>
<dbReference type="Gene3D" id="2.130.10.10">
    <property type="entry name" value="YVTN repeat-like/Quinoprotein amine dehydrogenase"/>
    <property type="match status" value="4"/>
</dbReference>
<keyword evidence="5" id="KW-1185">Reference proteome</keyword>
<dbReference type="InterPro" id="IPR015943">
    <property type="entry name" value="WD40/YVTN_repeat-like_dom_sf"/>
</dbReference>
<feature type="repeat" description="WD" evidence="3">
    <location>
        <begin position="817"/>
        <end position="849"/>
    </location>
</feature>
<protein>
    <submittedName>
        <fullName evidence="4">Uncharacterized protein</fullName>
    </submittedName>
</protein>
<dbReference type="Pfam" id="PF00400">
    <property type="entry name" value="WD40"/>
    <property type="match status" value="11"/>
</dbReference>
<evidence type="ECO:0000256" key="1">
    <source>
        <dbReference type="ARBA" id="ARBA00022574"/>
    </source>
</evidence>
<dbReference type="PROSITE" id="PS50294">
    <property type="entry name" value="WD_REPEATS_REGION"/>
    <property type="match status" value="5"/>
</dbReference>
<proteinExistence type="predicted"/>
<accession>A0A2T1GE30</accession>
<dbReference type="InterPro" id="IPR019775">
    <property type="entry name" value="WD40_repeat_CS"/>
</dbReference>
<feature type="repeat" description="WD" evidence="3">
    <location>
        <begin position="674"/>
        <end position="715"/>
    </location>
</feature>
<feature type="repeat" description="WD" evidence="3">
    <location>
        <begin position="899"/>
        <end position="940"/>
    </location>
</feature>
<feature type="repeat" description="WD" evidence="3">
    <location>
        <begin position="575"/>
        <end position="616"/>
    </location>
</feature>
<feature type="repeat" description="WD" evidence="3">
    <location>
        <begin position="716"/>
        <end position="759"/>
    </location>
</feature>
<evidence type="ECO:0000313" key="5">
    <source>
        <dbReference type="Proteomes" id="UP000238937"/>
    </source>
</evidence>
<dbReference type="InterPro" id="IPR050349">
    <property type="entry name" value="WD_LIS1/nudF_dynein_reg"/>
</dbReference>
<dbReference type="InterPro" id="IPR011047">
    <property type="entry name" value="Quinoprotein_ADH-like_sf"/>
</dbReference>
<dbReference type="SMART" id="SM00320">
    <property type="entry name" value="WD40"/>
    <property type="match status" value="13"/>
</dbReference>
<name>A0A2T1GE30_9CYAN</name>
<gene>
    <name evidence="4" type="ORF">C7B77_14000</name>
</gene>
<dbReference type="PROSITE" id="PS00678">
    <property type="entry name" value="WD_REPEATS_1"/>
    <property type="match status" value="1"/>
</dbReference>